<keyword evidence="3 6" id="KW-0812">Transmembrane</keyword>
<evidence type="ECO:0000256" key="5">
    <source>
        <dbReference type="ARBA" id="ARBA00023136"/>
    </source>
</evidence>
<evidence type="ECO:0000256" key="4">
    <source>
        <dbReference type="ARBA" id="ARBA00022989"/>
    </source>
</evidence>
<feature type="transmembrane region" description="Helical" evidence="6">
    <location>
        <begin position="185"/>
        <end position="205"/>
    </location>
</feature>
<dbReference type="InterPro" id="IPR051311">
    <property type="entry name" value="DedA_domain"/>
</dbReference>
<evidence type="ECO:0000256" key="1">
    <source>
        <dbReference type="ARBA" id="ARBA00004651"/>
    </source>
</evidence>
<dbReference type="RefSeq" id="WP_317490812.1">
    <property type="nucleotide sequence ID" value="NZ_CP136051.1"/>
</dbReference>
<keyword evidence="4 6" id="KW-1133">Transmembrane helix</keyword>
<name>A0ABZ0IWW9_9BACT</name>
<protein>
    <submittedName>
        <fullName evidence="8">VTT domain-containing protein</fullName>
    </submittedName>
</protein>
<evidence type="ECO:0000256" key="2">
    <source>
        <dbReference type="ARBA" id="ARBA00022475"/>
    </source>
</evidence>
<evidence type="ECO:0000256" key="3">
    <source>
        <dbReference type="ARBA" id="ARBA00022692"/>
    </source>
</evidence>
<feature type="transmembrane region" description="Helical" evidence="6">
    <location>
        <begin position="71"/>
        <end position="97"/>
    </location>
</feature>
<reference evidence="8 9" key="1">
    <citation type="journal article" date="2023" name="Microbiol. Resour. Announc.">
        <title>Complete Genome Sequence of Imperialibacter roseus strain P4T.</title>
        <authorList>
            <person name="Tizabi D.R."/>
            <person name="Bachvaroff T."/>
            <person name="Hill R.T."/>
        </authorList>
    </citation>
    <scope>NUCLEOTIDE SEQUENCE [LARGE SCALE GENOMIC DNA]</scope>
    <source>
        <strain evidence="8 9">P4T</strain>
    </source>
</reference>
<gene>
    <name evidence="8" type="ORF">RT717_05895</name>
</gene>
<dbReference type="Proteomes" id="UP001302349">
    <property type="component" value="Chromosome"/>
</dbReference>
<dbReference type="PANTHER" id="PTHR42709:SF6">
    <property type="entry name" value="UNDECAPRENYL PHOSPHATE TRANSPORTER A"/>
    <property type="match status" value="1"/>
</dbReference>
<dbReference type="PANTHER" id="PTHR42709">
    <property type="entry name" value="ALKALINE PHOSPHATASE LIKE PROTEIN"/>
    <property type="match status" value="1"/>
</dbReference>
<evidence type="ECO:0000313" key="8">
    <source>
        <dbReference type="EMBL" id="WOK08166.1"/>
    </source>
</evidence>
<sequence length="211" mass="22814">MRLLYLFLALAAIVLTSFFIWGDPLMETFSMEGSVSWLSQYGSWAWAMGIVLLMGDLLLPLPATLVMSALGYIYGSVVGGLISAAGSFITGSFGYWLCRLMGEKAAIKLLGEKDYEKGKKLSGKIGGWVVVLSRWLPVFPEVISCMAGMVRMNATHFHLALASSAIPMGFVFAFIGSAGTENPTIAVILSAGLPPLIWLAIRPIFKARLKL</sequence>
<feature type="transmembrane region" description="Helical" evidence="6">
    <location>
        <begin position="38"/>
        <end position="59"/>
    </location>
</feature>
<proteinExistence type="predicted"/>
<dbReference type="Pfam" id="PF09335">
    <property type="entry name" value="VTT_dom"/>
    <property type="match status" value="1"/>
</dbReference>
<evidence type="ECO:0000256" key="6">
    <source>
        <dbReference type="SAM" id="Phobius"/>
    </source>
</evidence>
<feature type="transmembrane region" description="Helical" evidence="6">
    <location>
        <begin position="125"/>
        <end position="147"/>
    </location>
</feature>
<organism evidence="8 9">
    <name type="scientific">Imperialibacter roseus</name>
    <dbReference type="NCBI Taxonomy" id="1324217"/>
    <lineage>
        <taxon>Bacteria</taxon>
        <taxon>Pseudomonadati</taxon>
        <taxon>Bacteroidota</taxon>
        <taxon>Cytophagia</taxon>
        <taxon>Cytophagales</taxon>
        <taxon>Flammeovirgaceae</taxon>
        <taxon>Imperialibacter</taxon>
    </lineage>
</organism>
<keyword evidence="5 6" id="KW-0472">Membrane</keyword>
<feature type="domain" description="VTT" evidence="7">
    <location>
        <begin position="61"/>
        <end position="177"/>
    </location>
</feature>
<dbReference type="EMBL" id="CP136051">
    <property type="protein sequence ID" value="WOK08166.1"/>
    <property type="molecule type" value="Genomic_DNA"/>
</dbReference>
<evidence type="ECO:0000259" key="7">
    <source>
        <dbReference type="Pfam" id="PF09335"/>
    </source>
</evidence>
<keyword evidence="9" id="KW-1185">Reference proteome</keyword>
<accession>A0ABZ0IWW9</accession>
<dbReference type="InterPro" id="IPR032816">
    <property type="entry name" value="VTT_dom"/>
</dbReference>
<evidence type="ECO:0000313" key="9">
    <source>
        <dbReference type="Proteomes" id="UP001302349"/>
    </source>
</evidence>
<comment type="subcellular location">
    <subcellularLocation>
        <location evidence="1">Cell membrane</location>
        <topology evidence="1">Multi-pass membrane protein</topology>
    </subcellularLocation>
</comment>
<feature type="transmembrane region" description="Helical" evidence="6">
    <location>
        <begin position="159"/>
        <end position="179"/>
    </location>
</feature>
<keyword evidence="2" id="KW-1003">Cell membrane</keyword>